<dbReference type="PROSITE" id="PS00595">
    <property type="entry name" value="AA_TRANSFER_CLASS_5"/>
    <property type="match status" value="1"/>
</dbReference>
<gene>
    <name evidence="13" type="ORF">MGWOODY_Clf457</name>
</gene>
<evidence type="ECO:0000256" key="3">
    <source>
        <dbReference type="ARBA" id="ARBA00006904"/>
    </source>
</evidence>
<dbReference type="PANTHER" id="PTHR43247:SF1">
    <property type="entry name" value="PHOSPHOSERINE AMINOTRANSFERASE"/>
    <property type="match status" value="1"/>
</dbReference>
<dbReference type="EC" id="2.6.1.52" evidence="4"/>
<keyword evidence="9" id="KW-0718">Serine biosynthesis</keyword>
<comment type="catalytic activity">
    <reaction evidence="11">
        <text>O-phospho-L-serine + 2-oxoglutarate = 3-phosphooxypyruvate + L-glutamate</text>
        <dbReference type="Rhea" id="RHEA:14329"/>
        <dbReference type="ChEBI" id="CHEBI:16810"/>
        <dbReference type="ChEBI" id="CHEBI:18110"/>
        <dbReference type="ChEBI" id="CHEBI:29985"/>
        <dbReference type="ChEBI" id="CHEBI:57524"/>
        <dbReference type="EC" id="2.6.1.52"/>
    </reaction>
</comment>
<dbReference type="Gene3D" id="3.40.640.10">
    <property type="entry name" value="Type I PLP-dependent aspartate aminotransferase-like (Major domain)"/>
    <property type="match status" value="1"/>
</dbReference>
<dbReference type="HAMAP" id="MF_00160">
    <property type="entry name" value="SerC_aminotrans_5"/>
    <property type="match status" value="1"/>
</dbReference>
<dbReference type="InterPro" id="IPR015424">
    <property type="entry name" value="PyrdxlP-dep_Trfase"/>
</dbReference>
<dbReference type="InterPro" id="IPR000192">
    <property type="entry name" value="Aminotrans_V_dom"/>
</dbReference>
<keyword evidence="8" id="KW-0663">Pyridoxal phosphate</keyword>
<dbReference type="PANTHER" id="PTHR43247">
    <property type="entry name" value="PHOSPHOSERINE AMINOTRANSFERASE"/>
    <property type="match status" value="1"/>
</dbReference>
<protein>
    <recommendedName>
        <fullName evidence="4">phosphoserine transaminase</fullName>
        <ecNumber evidence="4">2.6.1.52</ecNumber>
    </recommendedName>
</protein>
<dbReference type="NCBIfam" id="NF003764">
    <property type="entry name" value="PRK05355.1"/>
    <property type="match status" value="1"/>
</dbReference>
<sequence length="359" mass="38977">MTIYNFAAGPATLPAEVLQEAQRDLVSLPGVGISLLEMSHRSKPVVEMIENAEQDIRDLAGIPDNYQVLFLQGGASLQFSMVPMNLLTPNGHADHIVTGNFANLALKDAKKVGDIRLAGSTEDSNHDRIPSQAQLDLDLAADYVHFTGNNTIYGTEWATEPATGDVPLVGDLSSNIFSKPIDVSKYGLIYAGAQKNLGAAGATLVIIRDDLLPRSPESLPSMLSYNVHAKGKSAHNTPPVFSIYILGLVVKWLAHHGGLESMGRLNDDKAKILYDQLDSSEFFSGHAVPEHRSRMNVTFRLPTPELETQFATEAAFEGLVELKGHRSVGGIRASVYNAFPKEGVEALVSFMKQFERTHG</sequence>
<feature type="domain" description="Aminotransferase class V" evidence="12">
    <location>
        <begin position="3"/>
        <end position="347"/>
    </location>
</feature>
<dbReference type="UniPathway" id="UPA00135">
    <property type="reaction ID" value="UER00197"/>
</dbReference>
<dbReference type="InterPro" id="IPR020578">
    <property type="entry name" value="Aminotrans_V_PyrdxlP_BS"/>
</dbReference>
<dbReference type="Gene3D" id="3.90.1150.10">
    <property type="entry name" value="Aspartate Aminotransferase, domain 1"/>
    <property type="match status" value="1"/>
</dbReference>
<evidence type="ECO:0000256" key="8">
    <source>
        <dbReference type="ARBA" id="ARBA00022898"/>
    </source>
</evidence>
<reference evidence="13" key="1">
    <citation type="submission" date="2015-10" db="EMBL/GenBank/DDBJ databases">
        <authorList>
            <person name="Gilbert D.G."/>
        </authorList>
    </citation>
    <scope>NUCLEOTIDE SEQUENCE</scope>
</reference>
<comment type="similarity">
    <text evidence="3">Belongs to the class-V pyridoxal-phosphate-dependent aminotransferase family. SerC subfamily.</text>
</comment>
<dbReference type="InterPro" id="IPR015422">
    <property type="entry name" value="PyrdxlP-dep_Trfase_small"/>
</dbReference>
<name>A0A160VCH4_9ZZZZ</name>
<evidence type="ECO:0000256" key="10">
    <source>
        <dbReference type="ARBA" id="ARBA00047630"/>
    </source>
</evidence>
<dbReference type="PIRSF" id="PIRSF000525">
    <property type="entry name" value="SerC"/>
    <property type="match status" value="1"/>
</dbReference>
<dbReference type="NCBIfam" id="TIGR01364">
    <property type="entry name" value="serC_1"/>
    <property type="match status" value="1"/>
</dbReference>
<dbReference type="Pfam" id="PF00266">
    <property type="entry name" value="Aminotran_5"/>
    <property type="match status" value="1"/>
</dbReference>
<dbReference type="EMBL" id="FAXA01000130">
    <property type="protein sequence ID" value="CUV04342.1"/>
    <property type="molecule type" value="Genomic_DNA"/>
</dbReference>
<evidence type="ECO:0000256" key="1">
    <source>
        <dbReference type="ARBA" id="ARBA00001933"/>
    </source>
</evidence>
<keyword evidence="5 13" id="KW-0032">Aminotransferase</keyword>
<comment type="cofactor">
    <cofactor evidence="1">
        <name>pyridoxal 5'-phosphate</name>
        <dbReference type="ChEBI" id="CHEBI:597326"/>
    </cofactor>
</comment>
<evidence type="ECO:0000259" key="12">
    <source>
        <dbReference type="Pfam" id="PF00266"/>
    </source>
</evidence>
<evidence type="ECO:0000256" key="11">
    <source>
        <dbReference type="ARBA" id="ARBA00049007"/>
    </source>
</evidence>
<dbReference type="InterPro" id="IPR015421">
    <property type="entry name" value="PyrdxlP-dep_Trfase_major"/>
</dbReference>
<proteinExistence type="inferred from homology"/>
<dbReference type="AlphaFoldDB" id="A0A160VCH4"/>
<dbReference type="GO" id="GO:0030170">
    <property type="term" value="F:pyridoxal phosphate binding"/>
    <property type="evidence" value="ECO:0007669"/>
    <property type="project" value="TreeGrafter"/>
</dbReference>
<keyword evidence="6" id="KW-0028">Amino-acid biosynthesis</keyword>
<dbReference type="InterPro" id="IPR022278">
    <property type="entry name" value="Pser_aminoTfrase"/>
</dbReference>
<evidence type="ECO:0000256" key="5">
    <source>
        <dbReference type="ARBA" id="ARBA00022576"/>
    </source>
</evidence>
<evidence type="ECO:0000313" key="13">
    <source>
        <dbReference type="EMBL" id="CUV04342.1"/>
    </source>
</evidence>
<organism evidence="13">
    <name type="scientific">hydrothermal vent metagenome</name>
    <dbReference type="NCBI Taxonomy" id="652676"/>
    <lineage>
        <taxon>unclassified sequences</taxon>
        <taxon>metagenomes</taxon>
        <taxon>ecological metagenomes</taxon>
    </lineage>
</organism>
<evidence type="ECO:0000256" key="4">
    <source>
        <dbReference type="ARBA" id="ARBA00013030"/>
    </source>
</evidence>
<dbReference type="GO" id="GO:0004648">
    <property type="term" value="F:O-phospho-L-serine:2-oxoglutarate aminotransferase activity"/>
    <property type="evidence" value="ECO:0007669"/>
    <property type="project" value="UniProtKB-EC"/>
</dbReference>
<dbReference type="FunFam" id="3.90.1150.10:FF:000006">
    <property type="entry name" value="Phosphoserine aminotransferase"/>
    <property type="match status" value="1"/>
</dbReference>
<dbReference type="FunFam" id="3.40.640.10:FF:000010">
    <property type="entry name" value="Phosphoserine aminotransferase"/>
    <property type="match status" value="1"/>
</dbReference>
<dbReference type="GO" id="GO:0005737">
    <property type="term" value="C:cytoplasm"/>
    <property type="evidence" value="ECO:0007669"/>
    <property type="project" value="TreeGrafter"/>
</dbReference>
<comment type="catalytic activity">
    <reaction evidence="10">
        <text>4-(phosphooxy)-L-threonine + 2-oxoglutarate = (R)-3-hydroxy-2-oxo-4-phosphooxybutanoate + L-glutamate</text>
        <dbReference type="Rhea" id="RHEA:16573"/>
        <dbReference type="ChEBI" id="CHEBI:16810"/>
        <dbReference type="ChEBI" id="CHEBI:29985"/>
        <dbReference type="ChEBI" id="CHEBI:58452"/>
        <dbReference type="ChEBI" id="CHEBI:58538"/>
        <dbReference type="EC" id="2.6.1.52"/>
    </reaction>
</comment>
<accession>A0A160VCH4</accession>
<dbReference type="GO" id="GO:0006564">
    <property type="term" value="P:L-serine biosynthetic process"/>
    <property type="evidence" value="ECO:0007669"/>
    <property type="project" value="UniProtKB-KW"/>
</dbReference>
<evidence type="ECO:0000256" key="6">
    <source>
        <dbReference type="ARBA" id="ARBA00022605"/>
    </source>
</evidence>
<comment type="pathway">
    <text evidence="2">Amino-acid biosynthesis; L-serine biosynthesis; L-serine from 3-phospho-D-glycerate: step 2/3.</text>
</comment>
<evidence type="ECO:0000256" key="2">
    <source>
        <dbReference type="ARBA" id="ARBA00005099"/>
    </source>
</evidence>
<keyword evidence="7 13" id="KW-0808">Transferase</keyword>
<evidence type="ECO:0000256" key="7">
    <source>
        <dbReference type="ARBA" id="ARBA00022679"/>
    </source>
</evidence>
<dbReference type="SUPFAM" id="SSF53383">
    <property type="entry name" value="PLP-dependent transferases"/>
    <property type="match status" value="1"/>
</dbReference>
<evidence type="ECO:0000256" key="9">
    <source>
        <dbReference type="ARBA" id="ARBA00023299"/>
    </source>
</evidence>